<proteinExistence type="predicted"/>
<keyword evidence="1" id="KW-0472">Membrane</keyword>
<evidence type="ECO:0000313" key="3">
    <source>
        <dbReference type="Proteomes" id="UP000255224"/>
    </source>
</evidence>
<protein>
    <submittedName>
        <fullName evidence="2">Uncharacterized protein</fullName>
    </submittedName>
</protein>
<dbReference type="RefSeq" id="WP_128124767.1">
    <property type="nucleotide sequence ID" value="NZ_UFVQ01000003.1"/>
</dbReference>
<name>A0A376DST8_CHRCU</name>
<sequence>MENNQDIDKRFNEASKLSEEPAVFPGFEKVWGKVEEKLDQKEEKKRILPVWFPYGIAASVILGLGVLYFLDKKETTAPGNPVIAEKPKDHLQRNQIQTIDSTVKSNIEKEIEVSKSPQEPPALAYENIQIPDQVGKATVVNRNDEIFASRSGDYSTDEYFIKKKDINKNTKY</sequence>
<accession>A0A376DST8</accession>
<gene>
    <name evidence="2" type="ORF">NCTC13533_01383</name>
</gene>
<keyword evidence="1" id="KW-1133">Transmembrane helix</keyword>
<keyword evidence="1" id="KW-0812">Transmembrane</keyword>
<feature type="transmembrane region" description="Helical" evidence="1">
    <location>
        <begin position="51"/>
        <end position="70"/>
    </location>
</feature>
<organism evidence="2 3">
    <name type="scientific">Chryseobacterium carnipullorum</name>
    <dbReference type="NCBI Taxonomy" id="1124835"/>
    <lineage>
        <taxon>Bacteria</taxon>
        <taxon>Pseudomonadati</taxon>
        <taxon>Bacteroidota</taxon>
        <taxon>Flavobacteriia</taxon>
        <taxon>Flavobacteriales</taxon>
        <taxon>Weeksellaceae</taxon>
        <taxon>Chryseobacterium group</taxon>
        <taxon>Chryseobacterium</taxon>
    </lineage>
</organism>
<evidence type="ECO:0000256" key="1">
    <source>
        <dbReference type="SAM" id="Phobius"/>
    </source>
</evidence>
<evidence type="ECO:0000313" key="2">
    <source>
        <dbReference type="EMBL" id="STC94159.1"/>
    </source>
</evidence>
<reference evidence="2 3" key="1">
    <citation type="submission" date="2018-06" db="EMBL/GenBank/DDBJ databases">
        <authorList>
            <consortium name="Pathogen Informatics"/>
            <person name="Doyle S."/>
        </authorList>
    </citation>
    <scope>NUCLEOTIDE SEQUENCE [LARGE SCALE GENOMIC DNA]</scope>
    <source>
        <strain evidence="2 3">NCTC13533</strain>
    </source>
</reference>
<dbReference type="EMBL" id="UFVQ01000003">
    <property type="protein sequence ID" value="STC94159.1"/>
    <property type="molecule type" value="Genomic_DNA"/>
</dbReference>
<dbReference type="Proteomes" id="UP000255224">
    <property type="component" value="Unassembled WGS sequence"/>
</dbReference>
<dbReference type="AlphaFoldDB" id="A0A376DST8"/>